<dbReference type="Gene3D" id="3.40.720.10">
    <property type="entry name" value="Alkaline Phosphatase, subunit A"/>
    <property type="match status" value="1"/>
</dbReference>
<accession>A0ABV6YRQ9</accession>
<dbReference type="PANTHER" id="PTHR43751">
    <property type="entry name" value="SULFATASE"/>
    <property type="match status" value="1"/>
</dbReference>
<reference evidence="2 3" key="1">
    <citation type="submission" date="2024-09" db="EMBL/GenBank/DDBJ databases">
        <title>Laminarin stimulates single cell rates of sulfate reduction while oxygen inhibits transcriptomic activity in coastal marine sediment.</title>
        <authorList>
            <person name="Lindsay M."/>
            <person name="Orcutt B."/>
            <person name="Emerson D."/>
            <person name="Stepanauskas R."/>
            <person name="D'Angelo T."/>
        </authorList>
    </citation>
    <scope>NUCLEOTIDE SEQUENCE [LARGE SCALE GENOMIC DNA]</scope>
    <source>
        <strain evidence="2">SAG AM-311-K15</strain>
    </source>
</reference>
<sequence length="458" mass="52637">MLGIIFFIMMLILFLYRDSIFRLLPIKHVIIISLDTTRADHLGCYGHPRIRTPSLDAVAKNALVFDNAISVSSTTLPSHTSLFSGKYPKNHGTPANGYVIDLKNIMLPEILKERGFETVGFIGAFPLSKWFGFAQGFDVFDEAFDRYVADQKVSVHQRSAAAVTDAVVKYFKSGILPEHLFLFVHYYDPHNPYNPPRLYKRLFRTKYTRKGLKSGNLTPDSKVARVLKTQAYEAEVTYMDRHIERLLNFLKKLEMLDESVLIITSDHGENMLWDTHPFSHGWDTYQAVIKAVCMIRTPETVGTGRISEQLTANIDILPSLLNYLRISAHPHLDGECLSLTEPFNQSDDRPRFAECTKPEKCEDNGTWRNYLNARCVYQGSFKYIYTPHANLEEFFNISQDPFEKQNLITSTDPKISAQIESMKKELAQWFHATPYWHYEVKKDPSLETIQKLEALGYL</sequence>
<dbReference type="InterPro" id="IPR052701">
    <property type="entry name" value="GAG_Ulvan_Degrading_Sulfatases"/>
</dbReference>
<keyword evidence="3" id="KW-1185">Reference proteome</keyword>
<dbReference type="Proteomes" id="UP001594351">
    <property type="component" value="Unassembled WGS sequence"/>
</dbReference>
<organism evidence="2 3">
    <name type="scientific">candidate division CSSED10-310 bacterium</name>
    <dbReference type="NCBI Taxonomy" id="2855610"/>
    <lineage>
        <taxon>Bacteria</taxon>
        <taxon>Bacteria division CSSED10-310</taxon>
    </lineage>
</organism>
<dbReference type="InterPro" id="IPR017850">
    <property type="entry name" value="Alkaline_phosphatase_core_sf"/>
</dbReference>
<feature type="domain" description="Sulfatase N-terminal" evidence="1">
    <location>
        <begin position="27"/>
        <end position="324"/>
    </location>
</feature>
<dbReference type="SUPFAM" id="SSF53649">
    <property type="entry name" value="Alkaline phosphatase-like"/>
    <property type="match status" value="1"/>
</dbReference>
<name>A0ABV6YRQ9_UNCC1</name>
<dbReference type="EMBL" id="JBHPBY010000010">
    <property type="protein sequence ID" value="MFC1848884.1"/>
    <property type="molecule type" value="Genomic_DNA"/>
</dbReference>
<evidence type="ECO:0000313" key="3">
    <source>
        <dbReference type="Proteomes" id="UP001594351"/>
    </source>
</evidence>
<evidence type="ECO:0000313" key="2">
    <source>
        <dbReference type="EMBL" id="MFC1848884.1"/>
    </source>
</evidence>
<evidence type="ECO:0000259" key="1">
    <source>
        <dbReference type="Pfam" id="PF00884"/>
    </source>
</evidence>
<dbReference type="CDD" id="cd16148">
    <property type="entry name" value="sulfatase_like"/>
    <property type="match status" value="1"/>
</dbReference>
<dbReference type="PANTHER" id="PTHR43751:SF3">
    <property type="entry name" value="SULFATASE N-TERMINAL DOMAIN-CONTAINING PROTEIN"/>
    <property type="match status" value="1"/>
</dbReference>
<proteinExistence type="predicted"/>
<dbReference type="Pfam" id="PF00884">
    <property type="entry name" value="Sulfatase"/>
    <property type="match status" value="1"/>
</dbReference>
<comment type="caution">
    <text evidence="2">The sequence shown here is derived from an EMBL/GenBank/DDBJ whole genome shotgun (WGS) entry which is preliminary data.</text>
</comment>
<dbReference type="InterPro" id="IPR000917">
    <property type="entry name" value="Sulfatase_N"/>
</dbReference>
<protein>
    <submittedName>
        <fullName evidence="2">Sulfatase</fullName>
    </submittedName>
</protein>
<gene>
    <name evidence="2" type="ORF">ACFL27_01635</name>
</gene>